<organism evidence="1 2">
    <name type="scientific">Acinetobacter populi</name>
    <dbReference type="NCBI Taxonomy" id="1582270"/>
    <lineage>
        <taxon>Bacteria</taxon>
        <taxon>Pseudomonadati</taxon>
        <taxon>Pseudomonadota</taxon>
        <taxon>Gammaproteobacteria</taxon>
        <taxon>Moraxellales</taxon>
        <taxon>Moraxellaceae</taxon>
        <taxon>Acinetobacter</taxon>
    </lineage>
</organism>
<evidence type="ECO:0000313" key="2">
    <source>
        <dbReference type="Proteomes" id="UP000196536"/>
    </source>
</evidence>
<dbReference type="InterPro" id="IPR019289">
    <property type="entry name" value="Phage_tail_E/E"/>
</dbReference>
<comment type="caution">
    <text evidence="1">The sequence shown here is derived from an EMBL/GenBank/DDBJ whole genome shotgun (WGS) entry which is preliminary data.</text>
</comment>
<dbReference type="Pfam" id="PF10109">
    <property type="entry name" value="Phage_TAC_7"/>
    <property type="match status" value="1"/>
</dbReference>
<dbReference type="OrthoDB" id="7366507at2"/>
<dbReference type="RefSeq" id="WP_087619377.1">
    <property type="nucleotide sequence ID" value="NZ_NEXX01000001.1"/>
</dbReference>
<dbReference type="Proteomes" id="UP000196536">
    <property type="component" value="Unassembled WGS sequence"/>
</dbReference>
<sequence>MTTQAQTENLAAITPVSKLVKLSHGIKLGDNTIFEITVRKPNVSHLKGINLRQLLDLNVDELKKLLPRITSPAIPEAAIDNMEILDFTTLTGDALSFLAPAAQATPTE</sequence>
<evidence type="ECO:0000313" key="1">
    <source>
        <dbReference type="EMBL" id="OUY08714.1"/>
    </source>
</evidence>
<dbReference type="AlphaFoldDB" id="A0A1Z9Z2M9"/>
<keyword evidence="2" id="KW-1185">Reference proteome</keyword>
<accession>A0A1Z9Z2M9</accession>
<evidence type="ECO:0008006" key="3">
    <source>
        <dbReference type="Google" id="ProtNLM"/>
    </source>
</evidence>
<gene>
    <name evidence="1" type="ORF">CAP51_03625</name>
</gene>
<name>A0A1Z9Z2M9_9GAMM</name>
<reference evidence="1 2" key="1">
    <citation type="submission" date="2017-05" db="EMBL/GenBank/DDBJ databases">
        <title>Acinetobacter populi ANC 5415 (= PBJ7), whole genome shotgun sequencing project.</title>
        <authorList>
            <person name="Nemec A."/>
            <person name="Radolfova-Krizova L."/>
        </authorList>
    </citation>
    <scope>NUCLEOTIDE SEQUENCE [LARGE SCALE GENOMIC DNA]</scope>
    <source>
        <strain evidence="1 2">PBJ7</strain>
    </source>
</reference>
<protein>
    <recommendedName>
        <fullName evidence="3">Phage tail protein</fullName>
    </recommendedName>
</protein>
<dbReference type="EMBL" id="NEXX01000001">
    <property type="protein sequence ID" value="OUY08714.1"/>
    <property type="molecule type" value="Genomic_DNA"/>
</dbReference>
<proteinExistence type="predicted"/>